<protein>
    <submittedName>
        <fullName evidence="3">Fructosamine kinase family protein</fullName>
    </submittedName>
</protein>
<sequence length="291" mass="33657">MFDSKTLFEKILFLSFGSDVLILENQLISVGGVNQGVKLKTDRGHFFLKLNFETDKNFFEMEAEGLRMLSDCCPLSIPTVINFGHVDENNFLLMDWVDSRSRTPKYWEKLGVGVAQLHMHSQSKFGLNNSNYISSLIQSNAMNDSWVSFFIEQRLEPLIGEAFYNGLIDREFFEKFRLIYPKLQDIFPKERPSLLHGDLWSGNVIIDSLGEPTLIDPAVYFGHREMDIAFSLLFGGFDREFYDSYNSVFPMESGFEERKDIYNLYPLLVHLLLFGKGYFIGIKRVVDKLLI</sequence>
<dbReference type="Gene3D" id="3.90.1200.10">
    <property type="match status" value="1"/>
</dbReference>
<keyword evidence="2 3" id="KW-0418">Kinase</keyword>
<gene>
    <name evidence="3" type="ORF">MM213_08115</name>
</gene>
<dbReference type="SUPFAM" id="SSF56112">
    <property type="entry name" value="Protein kinase-like (PK-like)"/>
    <property type="match status" value="1"/>
</dbReference>
<keyword evidence="4" id="KW-1185">Reference proteome</keyword>
<reference evidence="3" key="1">
    <citation type="submission" date="2022-03" db="EMBL/GenBank/DDBJ databases">
        <title>De novo assembled genomes of Belliella spp. (Cyclobacteriaceae) strains.</title>
        <authorList>
            <person name="Szabo A."/>
            <person name="Korponai K."/>
            <person name="Felfoldi T."/>
        </authorList>
    </citation>
    <scope>NUCLEOTIDE SEQUENCE</scope>
    <source>
        <strain evidence="3">DSM 111903</strain>
    </source>
</reference>
<comment type="caution">
    <text evidence="3">The sequence shown here is derived from an EMBL/GenBank/DDBJ whole genome shotgun (WGS) entry which is preliminary data.</text>
</comment>
<dbReference type="RefSeq" id="WP_241411216.1">
    <property type="nucleotide sequence ID" value="NZ_JAKZGO010000005.1"/>
</dbReference>
<keyword evidence="2" id="KW-0808">Transferase</keyword>
<evidence type="ECO:0000256" key="1">
    <source>
        <dbReference type="ARBA" id="ARBA00009460"/>
    </source>
</evidence>
<evidence type="ECO:0000313" key="4">
    <source>
        <dbReference type="Proteomes" id="UP001165430"/>
    </source>
</evidence>
<dbReference type="InterPro" id="IPR011009">
    <property type="entry name" value="Kinase-like_dom_sf"/>
</dbReference>
<evidence type="ECO:0000313" key="3">
    <source>
        <dbReference type="EMBL" id="MCH7413445.1"/>
    </source>
</evidence>
<comment type="similarity">
    <text evidence="1 2">Belongs to the fructosamine kinase family.</text>
</comment>
<name>A0ABS9VBK7_9BACT</name>
<dbReference type="InterPro" id="IPR016477">
    <property type="entry name" value="Fructo-/Ketosamine-3-kinase"/>
</dbReference>
<organism evidence="3 4">
    <name type="scientific">Belliella alkalica</name>
    <dbReference type="NCBI Taxonomy" id="1730871"/>
    <lineage>
        <taxon>Bacteria</taxon>
        <taxon>Pseudomonadati</taxon>
        <taxon>Bacteroidota</taxon>
        <taxon>Cytophagia</taxon>
        <taxon>Cytophagales</taxon>
        <taxon>Cyclobacteriaceae</taxon>
        <taxon>Belliella</taxon>
    </lineage>
</organism>
<proteinExistence type="inferred from homology"/>
<dbReference type="GO" id="GO:0016301">
    <property type="term" value="F:kinase activity"/>
    <property type="evidence" value="ECO:0007669"/>
    <property type="project" value="UniProtKB-KW"/>
</dbReference>
<evidence type="ECO:0000256" key="2">
    <source>
        <dbReference type="PIRNR" id="PIRNR006221"/>
    </source>
</evidence>
<dbReference type="Proteomes" id="UP001165430">
    <property type="component" value="Unassembled WGS sequence"/>
</dbReference>
<dbReference type="EMBL" id="JAKZGO010000005">
    <property type="protein sequence ID" value="MCH7413445.1"/>
    <property type="molecule type" value="Genomic_DNA"/>
</dbReference>
<dbReference type="PANTHER" id="PTHR12149:SF8">
    <property type="entry name" value="PROTEIN-RIBULOSAMINE 3-KINASE"/>
    <property type="match status" value="1"/>
</dbReference>
<dbReference type="Pfam" id="PF03881">
    <property type="entry name" value="Fructosamin_kin"/>
    <property type="match status" value="1"/>
</dbReference>
<accession>A0ABS9VBK7</accession>
<dbReference type="PIRSF" id="PIRSF006221">
    <property type="entry name" value="Ketosamine-3-kinase"/>
    <property type="match status" value="1"/>
</dbReference>
<dbReference type="Gene3D" id="3.30.200.20">
    <property type="entry name" value="Phosphorylase Kinase, domain 1"/>
    <property type="match status" value="1"/>
</dbReference>
<dbReference type="PANTHER" id="PTHR12149">
    <property type="entry name" value="FRUCTOSAMINE 3 KINASE-RELATED PROTEIN"/>
    <property type="match status" value="1"/>
</dbReference>